<feature type="coiled-coil region" evidence="1">
    <location>
        <begin position="5"/>
        <end position="32"/>
    </location>
</feature>
<accession>A0AA91JA16</accession>
<protein>
    <submittedName>
        <fullName evidence="2">Uncharacterized protein</fullName>
    </submittedName>
</protein>
<dbReference type="AlphaFoldDB" id="A0AA91JA16"/>
<proteinExistence type="predicted"/>
<organism evidence="2">
    <name type="scientific">Faucicola osloensis</name>
    <name type="common">Moraxella osloensis</name>
    <dbReference type="NCBI Taxonomy" id="34062"/>
    <lineage>
        <taxon>Bacteria</taxon>
        <taxon>Pseudomonadati</taxon>
        <taxon>Pseudomonadota</taxon>
        <taxon>Gammaproteobacteria</taxon>
        <taxon>Moraxellales</taxon>
        <taxon>Moraxellaceae</taxon>
        <taxon>Faucicola</taxon>
    </lineage>
</organism>
<reference evidence="2" key="1">
    <citation type="submission" date="2016-06" db="EMBL/GenBank/DDBJ databases">
        <title>Draft genome of Moraxella osloensis CCUG 67237.</title>
        <authorList>
            <person name="Salva-Serra F."/>
            <person name="Engstrom-Jakobsson H."/>
            <person name="Thorell K."/>
            <person name="Gonzales-Siles L."/>
            <person name="Karlsson R."/>
            <person name="Boulund F."/>
            <person name="Engstrand L."/>
            <person name="Kristiansson E."/>
            <person name="Moore E."/>
        </authorList>
    </citation>
    <scope>NUCLEOTIDE SEQUENCE [LARGE SCALE GENOMIC DNA]</scope>
    <source>
        <strain evidence="2">CCUG 67237</strain>
    </source>
</reference>
<gene>
    <name evidence="2" type="ORF">A9299_09970</name>
</gene>
<name>A0AA91JA16_FAUOS</name>
<dbReference type="EMBL" id="LZMT01000017">
    <property type="protein sequence ID" value="OBX64324.1"/>
    <property type="molecule type" value="Genomic_DNA"/>
</dbReference>
<keyword evidence="1" id="KW-0175">Coiled coil</keyword>
<comment type="caution">
    <text evidence="2">The sequence shown here is derived from an EMBL/GenBank/DDBJ whole genome shotgun (WGS) entry which is preliminary data.</text>
</comment>
<evidence type="ECO:0000256" key="1">
    <source>
        <dbReference type="SAM" id="Coils"/>
    </source>
</evidence>
<evidence type="ECO:0000313" key="2">
    <source>
        <dbReference type="EMBL" id="OBX64324.1"/>
    </source>
</evidence>
<sequence length="106" mass="12614">MKNQYQELVRKMKRLEKKTEKAYSEYQKLCNEIRQIASIPLETETDNITVYANPMLGKSLYITLEDSDHDQYKGNHVGMSLDYFFELLNEPDFNLAKFYKNNIYSI</sequence>